<feature type="region of interest" description="Disordered" evidence="1">
    <location>
        <begin position="96"/>
        <end position="141"/>
    </location>
</feature>
<sequence length="456" mass="51104">MPKSHETVSLTLPKIVQALHEGADIETETVVIDQKFTKKEMKHYLKAYRIPCKGKRDELIQRLRDYAESPEQWTSCCCYKAKTVIALAEARRGSAHAPVRGAACSPPGVLDGSSQEPPQSSVSELPGGPEPENQIIHSAEHRRVQREVKSFRQLFETRMDTIESLVVRLVASPHSFNQIEIASECAQQDLEACSRPASESSQEPAQPPSQSIPEQHHDQCAATQGSCVLPTTTADITQPIVMPSPESQCRVLYLGSDSPGDRLEYQDTDLRDPPSIVFSGPGKINELLDEWYRPSKPHIVLGGRAIPIRVWDQLYMKTKGAKKSSRAWDAFRMQWHNWKYIVEAYEALGRSKDAFWARFRKPSGEPMNYQAILDALQQERSSAFGADAADARHFFGDNLQRDDAGGVFTYRKCGAVHVVSKDKEVAVRWCKLLADEPAIRERWEACKAERNSACVS</sequence>
<dbReference type="Proteomes" id="UP000310158">
    <property type="component" value="Unassembled WGS sequence"/>
</dbReference>
<evidence type="ECO:0000313" key="4">
    <source>
        <dbReference type="Proteomes" id="UP000310158"/>
    </source>
</evidence>
<evidence type="ECO:0000259" key="2">
    <source>
        <dbReference type="Pfam" id="PF02037"/>
    </source>
</evidence>
<dbReference type="AlphaFoldDB" id="A0A4S4LIW1"/>
<accession>A0A4S4LIW1</accession>
<feature type="compositionally biased region" description="Low complexity" evidence="1">
    <location>
        <begin position="196"/>
        <end position="213"/>
    </location>
</feature>
<dbReference type="Pfam" id="PF02037">
    <property type="entry name" value="SAP"/>
    <property type="match status" value="1"/>
</dbReference>
<gene>
    <name evidence="3" type="ORF">EW146_g8112</name>
</gene>
<keyword evidence="4" id="KW-1185">Reference proteome</keyword>
<feature type="region of interest" description="Disordered" evidence="1">
    <location>
        <begin position="190"/>
        <end position="221"/>
    </location>
</feature>
<dbReference type="EMBL" id="SGPL01000525">
    <property type="protein sequence ID" value="THH11241.1"/>
    <property type="molecule type" value="Genomic_DNA"/>
</dbReference>
<protein>
    <recommendedName>
        <fullName evidence="2">SAP domain-containing protein</fullName>
    </recommendedName>
</protein>
<evidence type="ECO:0000256" key="1">
    <source>
        <dbReference type="SAM" id="MobiDB-lite"/>
    </source>
</evidence>
<dbReference type="SUPFAM" id="SSF68906">
    <property type="entry name" value="SAP domain"/>
    <property type="match status" value="1"/>
</dbReference>
<dbReference type="InterPro" id="IPR036361">
    <property type="entry name" value="SAP_dom_sf"/>
</dbReference>
<organism evidence="3 4">
    <name type="scientific">Bondarzewia mesenterica</name>
    <dbReference type="NCBI Taxonomy" id="1095465"/>
    <lineage>
        <taxon>Eukaryota</taxon>
        <taxon>Fungi</taxon>
        <taxon>Dikarya</taxon>
        <taxon>Basidiomycota</taxon>
        <taxon>Agaricomycotina</taxon>
        <taxon>Agaricomycetes</taxon>
        <taxon>Russulales</taxon>
        <taxon>Bondarzewiaceae</taxon>
        <taxon>Bondarzewia</taxon>
    </lineage>
</organism>
<feature type="compositionally biased region" description="Low complexity" evidence="1">
    <location>
        <begin position="113"/>
        <end position="124"/>
    </location>
</feature>
<dbReference type="Gene3D" id="1.10.720.30">
    <property type="entry name" value="SAP domain"/>
    <property type="match status" value="1"/>
</dbReference>
<reference evidence="3 4" key="1">
    <citation type="submission" date="2019-02" db="EMBL/GenBank/DDBJ databases">
        <title>Genome sequencing of the rare red list fungi Bondarzewia mesenterica.</title>
        <authorList>
            <person name="Buettner E."/>
            <person name="Kellner H."/>
        </authorList>
    </citation>
    <scope>NUCLEOTIDE SEQUENCE [LARGE SCALE GENOMIC DNA]</scope>
    <source>
        <strain evidence="3 4">DSM 108281</strain>
    </source>
</reference>
<name>A0A4S4LIW1_9AGAM</name>
<feature type="domain" description="SAP" evidence="2">
    <location>
        <begin position="34"/>
        <end position="66"/>
    </location>
</feature>
<evidence type="ECO:0000313" key="3">
    <source>
        <dbReference type="EMBL" id="THH11241.1"/>
    </source>
</evidence>
<comment type="caution">
    <text evidence="3">The sequence shown here is derived from an EMBL/GenBank/DDBJ whole genome shotgun (WGS) entry which is preliminary data.</text>
</comment>
<dbReference type="InterPro" id="IPR003034">
    <property type="entry name" value="SAP_dom"/>
</dbReference>
<dbReference type="OrthoDB" id="3210866at2759"/>
<proteinExistence type="predicted"/>